<dbReference type="PANTHER" id="PTHR47961:SF10">
    <property type="entry name" value="ATP-DEPENDENT DNA HELICASE HEL308"/>
    <property type="match status" value="1"/>
</dbReference>
<feature type="domain" description="Helicase ATP-binding" evidence="5">
    <location>
        <begin position="42"/>
        <end position="211"/>
    </location>
</feature>
<keyword evidence="1" id="KW-0547">Nucleotide-binding</keyword>
<keyword evidence="4" id="KW-0067">ATP-binding</keyword>
<dbReference type="PANTHER" id="PTHR47961">
    <property type="entry name" value="DNA POLYMERASE THETA, PUTATIVE (AFU_ORTHOLOGUE AFUA_1G05260)-RELATED"/>
    <property type="match status" value="1"/>
</dbReference>
<dbReference type="InterPro" id="IPR011545">
    <property type="entry name" value="DEAD/DEAH_box_helicase_dom"/>
</dbReference>
<dbReference type="Proteomes" id="UP000294028">
    <property type="component" value="Unassembled WGS sequence"/>
</dbReference>
<evidence type="ECO:0000256" key="2">
    <source>
        <dbReference type="ARBA" id="ARBA00022801"/>
    </source>
</evidence>
<dbReference type="PROSITE" id="PS51194">
    <property type="entry name" value="HELICASE_CTER"/>
    <property type="match status" value="1"/>
</dbReference>
<dbReference type="GO" id="GO:0140097">
    <property type="term" value="F:catalytic activity, acting on DNA"/>
    <property type="evidence" value="ECO:0007669"/>
    <property type="project" value="UniProtKB-ARBA"/>
</dbReference>
<dbReference type="InterPro" id="IPR001650">
    <property type="entry name" value="Helicase_C-like"/>
</dbReference>
<dbReference type="GO" id="GO:0016787">
    <property type="term" value="F:hydrolase activity"/>
    <property type="evidence" value="ECO:0007669"/>
    <property type="project" value="UniProtKB-KW"/>
</dbReference>
<accession>A0A482SXF4</accession>
<keyword evidence="2" id="KW-0378">Hydrolase</keyword>
<dbReference type="Gene3D" id="3.40.50.300">
    <property type="entry name" value="P-loop containing nucleotide triphosphate hydrolases"/>
    <property type="match status" value="2"/>
</dbReference>
<reference evidence="7 8" key="1">
    <citation type="submission" date="2018-12" db="EMBL/GenBank/DDBJ databases">
        <title>Genome analysis provides insights into bioremediation potentialities of Halogeometricum borinquense strain N11.</title>
        <authorList>
            <person name="Najjari A."/>
            <person name="Youssef N."/>
            <person name="Fhoula I."/>
            <person name="Ben Dhia O."/>
            <person name="Mahjoubi M."/>
            <person name="Ouzari H.I."/>
            <person name="Cherif A."/>
        </authorList>
    </citation>
    <scope>NUCLEOTIDE SEQUENCE [LARGE SCALE GENOMIC DNA]</scope>
    <source>
        <strain evidence="7 8">N11</strain>
    </source>
</reference>
<evidence type="ECO:0000259" key="5">
    <source>
        <dbReference type="PROSITE" id="PS51192"/>
    </source>
</evidence>
<dbReference type="RefSeq" id="WP_129786776.1">
    <property type="nucleotide sequence ID" value="NZ_RZHH01000006.1"/>
</dbReference>
<name>A0A482SXF4_9EURY</name>
<dbReference type="SMART" id="SM00487">
    <property type="entry name" value="DEXDc"/>
    <property type="match status" value="1"/>
</dbReference>
<dbReference type="AlphaFoldDB" id="A0A482SXF4"/>
<dbReference type="InterPro" id="IPR014001">
    <property type="entry name" value="Helicase_ATP-bd"/>
</dbReference>
<proteinExistence type="predicted"/>
<gene>
    <name evidence="7" type="ORF">ELS19_19730</name>
</gene>
<dbReference type="SMART" id="SM00490">
    <property type="entry name" value="HELICc"/>
    <property type="match status" value="1"/>
</dbReference>
<keyword evidence="3 7" id="KW-0347">Helicase</keyword>
<evidence type="ECO:0000313" key="7">
    <source>
        <dbReference type="EMBL" id="RYJ08024.1"/>
    </source>
</evidence>
<organism evidence="7 8">
    <name type="scientific">Halogeometricum borinquense</name>
    <dbReference type="NCBI Taxonomy" id="60847"/>
    <lineage>
        <taxon>Archaea</taxon>
        <taxon>Methanobacteriati</taxon>
        <taxon>Methanobacteriota</taxon>
        <taxon>Stenosarchaea group</taxon>
        <taxon>Halobacteria</taxon>
        <taxon>Halobacteriales</taxon>
        <taxon>Haloferacaceae</taxon>
        <taxon>Halogeometricum</taxon>
    </lineage>
</organism>
<dbReference type="Gene3D" id="1.10.3380.20">
    <property type="match status" value="1"/>
</dbReference>
<dbReference type="InterPro" id="IPR050474">
    <property type="entry name" value="Hel308_SKI2-like"/>
</dbReference>
<dbReference type="InterPro" id="IPR027417">
    <property type="entry name" value="P-loop_NTPase"/>
</dbReference>
<sequence length="925" mass="103569">MTTTGNLEDIADSHELWETHIQHLQDDRGITDLWPPQVQAFDEGATDDANFLMVSPPGTGKTLVAELISVNEWVSSGNPVVYLVPYVALAEEKYDEFDQNLGDEMGLEIEKATETEYPNPADLFESQVIVMTYEKFDYYLRNYPDYVGDISCAVVDEFHMISDETRGPNLEVSITDLMTNHPGVRIVGLSATTPNPEAVSDWLGGSFSYSPDWRHNDLHEGISLAQEREIRFYNDGSQIRTEAVGNHFDGNAKTNAILDFLVSEADREEMGQALVFAPTRNDTKQTATSLANFIDSRKRSQDFGLDREALKTLKEGIEAGPDGGKTEGELKNCLDSGIGFHHAGLSRHAKSVLEEGFDQGHIKAVVATSTLAAGVNLPIKRVFVLEPKLGRSEMLVSQYKNLAGRAGRPRLDEPGEAVLFARNENQSIPTVSNYIQGEIDPLQSQICFEEHYGVLLNLVRKYSSMPDLLEFLNRTYLGHDQSVTHADIGDSVGEAVSDLSRWNMLDLESGEFRLSQLGTATSKQLVSPQSIHLVIDYLQTADEIDIQDLLVTIATAPEFDLGYRLFMSGNRYCEQRDEIRETLGLTHIETDEFDNVITTALVIYDWINEQELPTIYDERTVNDDYWGTADVRERIAPIFVRILTSVAEVLEEARPDFHAEYGEELAQLAQRIDYGLSEEGVPFATFGIERNRRRVIDLRTRVGIDSPDELLDTPIQELATSMKGRRALRYKRRAVNRLLDGIERDRDAVLLDVYEQGLNAETFRQLLSTWELEFQNCVINELDRVSSIEVNEVDESGPGYDPEAYCYIYTGDGSYVQTYAGEPFEIALECKSKVELDGTVRTDDATEVLKKARDSSDALVTVGAPDFTDEATDAALETGVLLLDAPAFAAAMVRMQQGELDPEQIRDFFTQQGHLSRTDVYDFGE</sequence>
<dbReference type="SUPFAM" id="SSF158702">
    <property type="entry name" value="Sec63 N-terminal domain-like"/>
    <property type="match status" value="1"/>
</dbReference>
<comment type="caution">
    <text evidence="7">The sequence shown here is derived from an EMBL/GenBank/DDBJ whole genome shotgun (WGS) entry which is preliminary data.</text>
</comment>
<dbReference type="GO" id="GO:0004386">
    <property type="term" value="F:helicase activity"/>
    <property type="evidence" value="ECO:0007669"/>
    <property type="project" value="UniProtKB-KW"/>
</dbReference>
<evidence type="ECO:0000256" key="3">
    <source>
        <dbReference type="ARBA" id="ARBA00022806"/>
    </source>
</evidence>
<dbReference type="PROSITE" id="PS51192">
    <property type="entry name" value="HELICASE_ATP_BIND_1"/>
    <property type="match status" value="1"/>
</dbReference>
<evidence type="ECO:0000256" key="4">
    <source>
        <dbReference type="ARBA" id="ARBA00022840"/>
    </source>
</evidence>
<evidence type="ECO:0000256" key="1">
    <source>
        <dbReference type="ARBA" id="ARBA00022741"/>
    </source>
</evidence>
<dbReference type="EMBL" id="RZHH01000006">
    <property type="protein sequence ID" value="RYJ08024.1"/>
    <property type="molecule type" value="Genomic_DNA"/>
</dbReference>
<dbReference type="SUPFAM" id="SSF52540">
    <property type="entry name" value="P-loop containing nucleoside triphosphate hydrolases"/>
    <property type="match status" value="1"/>
</dbReference>
<evidence type="ECO:0000259" key="6">
    <source>
        <dbReference type="PROSITE" id="PS51194"/>
    </source>
</evidence>
<feature type="domain" description="Helicase C-terminal" evidence="6">
    <location>
        <begin position="253"/>
        <end position="459"/>
    </location>
</feature>
<dbReference type="GO" id="GO:0005524">
    <property type="term" value="F:ATP binding"/>
    <property type="evidence" value="ECO:0007669"/>
    <property type="project" value="UniProtKB-KW"/>
</dbReference>
<dbReference type="Pfam" id="PF00270">
    <property type="entry name" value="DEAD"/>
    <property type="match status" value="1"/>
</dbReference>
<dbReference type="GO" id="GO:0003676">
    <property type="term" value="F:nucleic acid binding"/>
    <property type="evidence" value="ECO:0007669"/>
    <property type="project" value="InterPro"/>
</dbReference>
<protein>
    <submittedName>
        <fullName evidence="7">DEAD/DEAH box helicase</fullName>
    </submittedName>
</protein>
<evidence type="ECO:0000313" key="8">
    <source>
        <dbReference type="Proteomes" id="UP000294028"/>
    </source>
</evidence>
<dbReference type="Pfam" id="PF00271">
    <property type="entry name" value="Helicase_C"/>
    <property type="match status" value="1"/>
</dbReference>